<dbReference type="InterPro" id="IPR050558">
    <property type="entry name" value="PTS_Sugar-Specific_Components"/>
</dbReference>
<dbReference type="PROSITE" id="PS51098">
    <property type="entry name" value="PTS_EIIB_TYPE_1"/>
    <property type="match status" value="1"/>
</dbReference>
<keyword evidence="4" id="KW-0762">Sugar transport</keyword>
<evidence type="ECO:0000256" key="11">
    <source>
        <dbReference type="PROSITE-ProRule" id="PRU00421"/>
    </source>
</evidence>
<evidence type="ECO:0000259" key="13">
    <source>
        <dbReference type="PROSITE" id="PS51093"/>
    </source>
</evidence>
<keyword evidence="5" id="KW-0808">Transferase</keyword>
<evidence type="ECO:0000256" key="10">
    <source>
        <dbReference type="ARBA" id="ARBA00023136"/>
    </source>
</evidence>
<keyword evidence="8" id="KW-0418">Kinase</keyword>
<evidence type="ECO:0000256" key="12">
    <source>
        <dbReference type="SAM" id="Phobius"/>
    </source>
</evidence>
<sequence length="620" mass="66498">MRYEELNKAIIELVGGRENIKAVAHCMTRLRLTLNDRSIAQTDKIKELDGVIDVVSNDVAYQVIIGTHVSEVYAEFMDLLGLKSTDETTVSNKPKGIKGIFSSILSVISETMTSIIEVLLAAGILAGVLAILTLSGILSEESSTYMILDTLRGAVFYFLPVFIGAAAAKRLNVNQYFGIALAVSLLSASINGVEGLSFLGLPIQTIEYSNTFIPILLGVWFLSLVLKGLERIVPKGLQYFLNPMIALVITLPVTLLLFGPIGMWIGAGLDGFFTFLMNTIGNWIVVALYAAVQPFLVVLGAANFTYPLVLNFLATLGYDPIFSVASTISDIAVCGAMFGYFLQAKEKKQKQTFGSVSFSALMGITEPAVFGVFVKYRRPFLAVIIGGGLGGLIAGLAGVRAMALVWGLTSIPTYLAGGMSNLIFMVISMVVSFGVATAVAYGIGIPSEEKLAGKETQVNIPQKEMQDKHTMPQVQLGKLAEGTVRPLSEVSDQAFASGALGKGVAITPINDRTEIVSPIDGTITVVFPTKHAYGIRTAEGVELLIHIGVDTVNLEGKYFESFVTQGQTVKKGEKIASYEVNKVKEAGFDPVIIAVITNTTDYLDVITASTNSEQLMTVVF</sequence>
<feature type="transmembrane region" description="Helical" evidence="12">
    <location>
        <begin position="211"/>
        <end position="229"/>
    </location>
</feature>
<dbReference type="PANTHER" id="PTHR30175">
    <property type="entry name" value="PHOSPHOTRANSFERASE SYSTEM TRANSPORT PROTEIN"/>
    <property type="match status" value="1"/>
</dbReference>
<evidence type="ECO:0000256" key="8">
    <source>
        <dbReference type="ARBA" id="ARBA00022777"/>
    </source>
</evidence>
<dbReference type="Gene3D" id="3.30.1360.60">
    <property type="entry name" value="Glucose permease domain IIB"/>
    <property type="match status" value="1"/>
</dbReference>
<reference evidence="16 17" key="1">
    <citation type="submission" date="2016-06" db="EMBL/GenBank/DDBJ databases">
        <title>Four novel species of enterococci isolated from chicken manure.</title>
        <authorList>
            <person name="Van Tyne D."/>
        </authorList>
    </citation>
    <scope>NUCLEOTIDE SEQUENCE [LARGE SCALE GENOMIC DNA]</scope>
    <source>
        <strain evidence="16 17">CU12B</strain>
    </source>
</reference>
<gene>
    <name evidence="16" type="ORF">BAU17_05815</name>
</gene>
<dbReference type="InterPro" id="IPR018113">
    <property type="entry name" value="PTrfase_EIIB_Cys"/>
</dbReference>
<comment type="caution">
    <text evidence="16">The sequence shown here is derived from an EMBL/GenBank/DDBJ whole genome shotgun (WGS) entry which is preliminary data.</text>
</comment>
<keyword evidence="2" id="KW-0813">Transport</keyword>
<dbReference type="PROSITE" id="PS00371">
    <property type="entry name" value="PTS_EIIA_TYPE_1_HIS"/>
    <property type="match status" value="1"/>
</dbReference>
<evidence type="ECO:0000256" key="7">
    <source>
        <dbReference type="ARBA" id="ARBA00022692"/>
    </source>
</evidence>
<evidence type="ECO:0000313" key="17">
    <source>
        <dbReference type="Proteomes" id="UP000782705"/>
    </source>
</evidence>
<organism evidence="16 17">
    <name type="scientific">Candidatus Enterococcus willemsii</name>
    <dbReference type="NCBI Taxonomy" id="1857215"/>
    <lineage>
        <taxon>Bacteria</taxon>
        <taxon>Bacillati</taxon>
        <taxon>Bacillota</taxon>
        <taxon>Bacilli</taxon>
        <taxon>Lactobacillales</taxon>
        <taxon>Enterococcaceae</taxon>
        <taxon>Enterococcus</taxon>
    </lineage>
</organism>
<dbReference type="NCBIfam" id="TIGR00830">
    <property type="entry name" value="PTBA"/>
    <property type="match status" value="1"/>
</dbReference>
<dbReference type="Proteomes" id="UP000782705">
    <property type="component" value="Unassembled WGS sequence"/>
</dbReference>
<evidence type="ECO:0000256" key="6">
    <source>
        <dbReference type="ARBA" id="ARBA00022683"/>
    </source>
</evidence>
<comment type="subcellular location">
    <subcellularLocation>
        <location evidence="1">Cell membrane</location>
        <topology evidence="1">Multi-pass membrane protein</topology>
    </subcellularLocation>
</comment>
<feature type="transmembrane region" description="Helical" evidence="12">
    <location>
        <begin position="150"/>
        <end position="168"/>
    </location>
</feature>
<evidence type="ECO:0000256" key="1">
    <source>
        <dbReference type="ARBA" id="ARBA00004651"/>
    </source>
</evidence>
<dbReference type="InterPro" id="IPR036878">
    <property type="entry name" value="Glu_permease_IIB"/>
</dbReference>
<feature type="transmembrane region" description="Helical" evidence="12">
    <location>
        <begin position="295"/>
        <end position="314"/>
    </location>
</feature>
<evidence type="ECO:0000259" key="15">
    <source>
        <dbReference type="PROSITE" id="PS51103"/>
    </source>
</evidence>
<dbReference type="SUPFAM" id="SSF51261">
    <property type="entry name" value="Duplicated hybrid motif"/>
    <property type="match status" value="1"/>
</dbReference>
<dbReference type="PANTHER" id="PTHR30175:SF1">
    <property type="entry name" value="PTS SYSTEM ARBUTIN-, CELLOBIOSE-, AND SALICIN-SPECIFIC EIIBC COMPONENT-RELATED"/>
    <property type="match status" value="1"/>
</dbReference>
<feature type="domain" description="PTS EIIB type-1" evidence="14">
    <location>
        <begin position="4"/>
        <end position="86"/>
    </location>
</feature>
<feature type="transmembrane region" description="Helical" evidence="12">
    <location>
        <begin position="421"/>
        <end position="443"/>
    </location>
</feature>
<dbReference type="InterPro" id="IPR011297">
    <property type="entry name" value="PTS_IIABC_b_glu"/>
</dbReference>
<dbReference type="EMBL" id="MAEL01000057">
    <property type="protein sequence ID" value="KAF1301441.1"/>
    <property type="molecule type" value="Genomic_DNA"/>
</dbReference>
<dbReference type="PROSITE" id="PS51093">
    <property type="entry name" value="PTS_EIIA_TYPE_1"/>
    <property type="match status" value="1"/>
</dbReference>
<feature type="domain" description="PTS EIIA type-1" evidence="13">
    <location>
        <begin position="492"/>
        <end position="598"/>
    </location>
</feature>
<dbReference type="Pfam" id="PF00358">
    <property type="entry name" value="PTS_EIIA_1"/>
    <property type="match status" value="1"/>
</dbReference>
<dbReference type="Gene3D" id="2.70.70.10">
    <property type="entry name" value="Glucose Permease (Domain IIA)"/>
    <property type="match status" value="1"/>
</dbReference>
<feature type="active site" description="Phosphocysteine intermediate; for EIIB activity" evidence="11">
    <location>
        <position position="26"/>
    </location>
</feature>
<dbReference type="InterPro" id="IPR001127">
    <property type="entry name" value="PTS_EIIA_1_perm"/>
</dbReference>
<evidence type="ECO:0000256" key="5">
    <source>
        <dbReference type="ARBA" id="ARBA00022679"/>
    </source>
</evidence>
<keyword evidence="17" id="KW-1185">Reference proteome</keyword>
<dbReference type="RefSeq" id="WP_161903221.1">
    <property type="nucleotide sequence ID" value="NZ_MAEL01000057.1"/>
</dbReference>
<evidence type="ECO:0000259" key="14">
    <source>
        <dbReference type="PROSITE" id="PS51098"/>
    </source>
</evidence>
<feature type="transmembrane region" description="Helical" evidence="12">
    <location>
        <begin position="353"/>
        <end position="374"/>
    </location>
</feature>
<keyword evidence="3" id="KW-1003">Cell membrane</keyword>
<keyword evidence="10 12" id="KW-0472">Membrane</keyword>
<evidence type="ECO:0000256" key="2">
    <source>
        <dbReference type="ARBA" id="ARBA00022448"/>
    </source>
</evidence>
<feature type="transmembrane region" description="Helical" evidence="12">
    <location>
        <begin position="118"/>
        <end position="138"/>
    </location>
</feature>
<dbReference type="InterPro" id="IPR011055">
    <property type="entry name" value="Dup_hybrid_motif"/>
</dbReference>
<feature type="domain" description="PTS EIIC type-1" evidence="15">
    <location>
        <begin position="106"/>
        <end position="457"/>
    </location>
</feature>
<dbReference type="InterPro" id="IPR001996">
    <property type="entry name" value="PTS_IIB_1"/>
</dbReference>
<dbReference type="NCBIfam" id="TIGR01995">
    <property type="entry name" value="PTS-II-ABC-beta"/>
    <property type="match status" value="1"/>
</dbReference>
<feature type="transmembrane region" description="Helical" evidence="12">
    <location>
        <begin position="241"/>
        <end position="265"/>
    </location>
</feature>
<evidence type="ECO:0000256" key="3">
    <source>
        <dbReference type="ARBA" id="ARBA00022475"/>
    </source>
</evidence>
<evidence type="ECO:0000313" key="16">
    <source>
        <dbReference type="EMBL" id="KAF1301441.1"/>
    </source>
</evidence>
<dbReference type="Pfam" id="PF00367">
    <property type="entry name" value="PTS_EIIB"/>
    <property type="match status" value="1"/>
</dbReference>
<feature type="transmembrane region" description="Helical" evidence="12">
    <location>
        <begin position="320"/>
        <end position="341"/>
    </location>
</feature>
<dbReference type="PROSITE" id="PS01035">
    <property type="entry name" value="PTS_EIIB_TYPE_1_CYS"/>
    <property type="match status" value="1"/>
</dbReference>
<feature type="transmembrane region" description="Helical" evidence="12">
    <location>
        <begin position="175"/>
        <end position="199"/>
    </location>
</feature>
<keyword evidence="7 12" id="KW-0812">Transmembrane</keyword>
<keyword evidence="9 12" id="KW-1133">Transmembrane helix</keyword>
<proteinExistence type="predicted"/>
<feature type="transmembrane region" description="Helical" evidence="12">
    <location>
        <begin position="380"/>
        <end position="409"/>
    </location>
</feature>
<dbReference type="CDD" id="cd00212">
    <property type="entry name" value="PTS_IIB_glc"/>
    <property type="match status" value="1"/>
</dbReference>
<evidence type="ECO:0000256" key="9">
    <source>
        <dbReference type="ARBA" id="ARBA00022989"/>
    </source>
</evidence>
<name>A0ABQ6YVS5_9ENTE</name>
<dbReference type="SUPFAM" id="SSF55604">
    <property type="entry name" value="Glucose permease domain IIB"/>
    <property type="match status" value="1"/>
</dbReference>
<dbReference type="Pfam" id="PF02378">
    <property type="entry name" value="PTS_EIIC"/>
    <property type="match status" value="1"/>
</dbReference>
<keyword evidence="6" id="KW-0598">Phosphotransferase system</keyword>
<dbReference type="InterPro" id="IPR013013">
    <property type="entry name" value="PTS_EIIC_1"/>
</dbReference>
<protein>
    <submittedName>
        <fullName evidence="16">PTS beta-glucoside transporter subunit EIIBCA</fullName>
    </submittedName>
</protein>
<accession>A0ABQ6YVS5</accession>
<dbReference type="InterPro" id="IPR003352">
    <property type="entry name" value="PTS_EIIC"/>
</dbReference>
<evidence type="ECO:0000256" key="4">
    <source>
        <dbReference type="ARBA" id="ARBA00022597"/>
    </source>
</evidence>
<dbReference type="PROSITE" id="PS51103">
    <property type="entry name" value="PTS_EIIC_TYPE_1"/>
    <property type="match status" value="1"/>
</dbReference>